<dbReference type="EMBL" id="UHEN01000001">
    <property type="protein sequence ID" value="SUN08605.1"/>
    <property type="molecule type" value="Genomic_DNA"/>
</dbReference>
<organism evidence="1 3">
    <name type="scientific">Streptococcus acidominimus</name>
    <dbReference type="NCBI Taxonomy" id="1326"/>
    <lineage>
        <taxon>Bacteria</taxon>
        <taxon>Bacillati</taxon>
        <taxon>Bacillota</taxon>
        <taxon>Bacilli</taxon>
        <taxon>Lactobacillales</taxon>
        <taxon>Streptococcaceae</taxon>
        <taxon>Streptococcus</taxon>
    </lineage>
</organism>
<accession>A0A1Q8EDB6</accession>
<dbReference type="OrthoDB" id="2224191at2"/>
<reference evidence="1" key="1">
    <citation type="submission" date="2016-12" db="EMBL/GenBank/DDBJ databases">
        <authorList>
            <person name="Song W.-J."/>
            <person name="Kurnit D.M."/>
        </authorList>
    </citation>
    <scope>NUCLEOTIDE SEQUENCE [LARGE SCALE GENOMIC DNA]</scope>
    <source>
        <strain evidence="1">ATCC 51725</strain>
    </source>
</reference>
<gene>
    <name evidence="1" type="ORF">BU200_05530</name>
    <name evidence="2" type="ORF">NCTC12957_02204</name>
</gene>
<dbReference type="RefSeq" id="WP_075099227.1">
    <property type="nucleotide sequence ID" value="NZ_MSJL01000020.1"/>
</dbReference>
<dbReference type="AlphaFoldDB" id="A0A1Q8EDB6"/>
<proteinExistence type="predicted"/>
<evidence type="ECO:0000313" key="3">
    <source>
        <dbReference type="Proteomes" id="UP000186437"/>
    </source>
</evidence>
<sequence>MTNTNKPLVYKIPQPSPFSGKELIGFLQVAHKAATGDCLASAYPFNIIESLILEDEQGQEFWTKDLSINVLEIHLKDNYNIRFLRKDSDLYIIIEDLDTFKVGFNKLVEDLTNPDKKYLIYHDFIKTYRNMLPHEKIEFYQKKMREEIARKKSSKK</sequence>
<name>A0A1Q8EDB6_STRAI</name>
<evidence type="ECO:0000313" key="1">
    <source>
        <dbReference type="EMBL" id="OLF49806.1"/>
    </source>
</evidence>
<dbReference type="EMBL" id="MSJL01000020">
    <property type="protein sequence ID" value="OLF49806.1"/>
    <property type="molecule type" value="Genomic_DNA"/>
</dbReference>
<evidence type="ECO:0000313" key="2">
    <source>
        <dbReference type="EMBL" id="SUN08605.1"/>
    </source>
</evidence>
<reference evidence="2 4" key="3">
    <citation type="submission" date="2018-06" db="EMBL/GenBank/DDBJ databases">
        <authorList>
            <consortium name="Pathogen Informatics"/>
            <person name="Doyle S."/>
        </authorList>
    </citation>
    <scope>NUCLEOTIDE SEQUENCE [LARGE SCALE GENOMIC DNA]</scope>
    <source>
        <strain evidence="2 4">NCTC12957</strain>
    </source>
</reference>
<protein>
    <submittedName>
        <fullName evidence="1">Uncharacterized protein</fullName>
    </submittedName>
</protein>
<keyword evidence="3" id="KW-1185">Reference proteome</keyword>
<dbReference type="Proteomes" id="UP000186437">
    <property type="component" value="Unassembled WGS sequence"/>
</dbReference>
<reference evidence="3" key="2">
    <citation type="submission" date="2016-12" db="EMBL/GenBank/DDBJ databases">
        <authorList>
            <person name="Gulvik C.A."/>
        </authorList>
    </citation>
    <scope>NUCLEOTIDE SEQUENCE [LARGE SCALE GENOMIC DNA]</scope>
    <source>
        <strain evidence="3">ATCC 51725</strain>
    </source>
</reference>
<dbReference type="Proteomes" id="UP000255213">
    <property type="component" value="Unassembled WGS sequence"/>
</dbReference>
<evidence type="ECO:0000313" key="4">
    <source>
        <dbReference type="Proteomes" id="UP000255213"/>
    </source>
</evidence>